<accession>A0ABQ2L2B2</accession>
<keyword evidence="5" id="KW-1185">Reference proteome</keyword>
<name>A0ABQ2L2B2_9NOCA</name>
<evidence type="ECO:0000256" key="2">
    <source>
        <dbReference type="ARBA" id="ARBA00023002"/>
    </source>
</evidence>
<reference evidence="5" key="1">
    <citation type="journal article" date="2019" name="Int. J. Syst. Evol. Microbiol.">
        <title>The Global Catalogue of Microorganisms (GCM) 10K type strain sequencing project: providing services to taxonomists for standard genome sequencing and annotation.</title>
        <authorList>
            <consortium name="The Broad Institute Genomics Platform"/>
            <consortium name="The Broad Institute Genome Sequencing Center for Infectious Disease"/>
            <person name="Wu L."/>
            <person name="Ma J."/>
        </authorList>
    </citation>
    <scope>NUCLEOTIDE SEQUENCE [LARGE SCALE GENOMIC DNA]</scope>
    <source>
        <strain evidence="5">CGMCC 4.7329</strain>
    </source>
</reference>
<dbReference type="Proteomes" id="UP000658127">
    <property type="component" value="Unassembled WGS sequence"/>
</dbReference>
<protein>
    <submittedName>
        <fullName evidence="4">NADH-dependent flavin oxidoreductase YqiG</fullName>
    </submittedName>
</protein>
<evidence type="ECO:0000313" key="5">
    <source>
        <dbReference type="Proteomes" id="UP000658127"/>
    </source>
</evidence>
<dbReference type="EMBL" id="BMNE01000014">
    <property type="protein sequence ID" value="GGN99963.1"/>
    <property type="molecule type" value="Genomic_DNA"/>
</dbReference>
<keyword evidence="2" id="KW-0560">Oxidoreductase</keyword>
<keyword evidence="1" id="KW-0285">Flavoprotein</keyword>
<dbReference type="InterPro" id="IPR001155">
    <property type="entry name" value="OxRdtase_FMN_N"/>
</dbReference>
<dbReference type="Pfam" id="PF00724">
    <property type="entry name" value="Oxidored_FMN"/>
    <property type="match status" value="1"/>
</dbReference>
<dbReference type="PANTHER" id="PTHR43656">
    <property type="entry name" value="BINDING OXIDOREDUCTASE, PUTATIVE (AFU_ORTHOLOGUE AFUA_2G08260)-RELATED"/>
    <property type="match status" value="1"/>
</dbReference>
<dbReference type="InterPro" id="IPR013785">
    <property type="entry name" value="Aldolase_TIM"/>
</dbReference>
<proteinExistence type="predicted"/>
<dbReference type="PANTHER" id="PTHR43656:SF2">
    <property type="entry name" value="BINDING OXIDOREDUCTASE, PUTATIVE (AFU_ORTHOLOGUE AFUA_2G08260)-RELATED"/>
    <property type="match status" value="1"/>
</dbReference>
<evidence type="ECO:0000256" key="1">
    <source>
        <dbReference type="ARBA" id="ARBA00022630"/>
    </source>
</evidence>
<evidence type="ECO:0000313" key="4">
    <source>
        <dbReference type="EMBL" id="GGN99963.1"/>
    </source>
</evidence>
<dbReference type="InterPro" id="IPR051799">
    <property type="entry name" value="NADH_flavin_oxidoreductase"/>
</dbReference>
<feature type="domain" description="NADH:flavin oxidoreductase/NADH oxidase N-terminal" evidence="3">
    <location>
        <begin position="20"/>
        <end position="354"/>
    </location>
</feature>
<gene>
    <name evidence="4" type="primary">yqiG</name>
    <name evidence="4" type="ORF">GCM10011610_68400</name>
</gene>
<dbReference type="RefSeq" id="WP_189034654.1">
    <property type="nucleotide sequence ID" value="NZ_BMNE01000014.1"/>
</dbReference>
<comment type="caution">
    <text evidence="4">The sequence shown here is derived from an EMBL/GenBank/DDBJ whole genome shotgun (WGS) entry which is preliminary data.</text>
</comment>
<dbReference type="SUPFAM" id="SSF51395">
    <property type="entry name" value="FMN-linked oxidoreductases"/>
    <property type="match status" value="1"/>
</dbReference>
<dbReference type="Gene3D" id="3.20.20.70">
    <property type="entry name" value="Aldolase class I"/>
    <property type="match status" value="1"/>
</dbReference>
<organism evidence="4 5">
    <name type="scientific">Nocardia rhizosphaerihabitans</name>
    <dbReference type="NCBI Taxonomy" id="1691570"/>
    <lineage>
        <taxon>Bacteria</taxon>
        <taxon>Bacillati</taxon>
        <taxon>Actinomycetota</taxon>
        <taxon>Actinomycetes</taxon>
        <taxon>Mycobacteriales</taxon>
        <taxon>Nocardiaceae</taxon>
        <taxon>Nocardia</taxon>
    </lineage>
</organism>
<sequence length="398" mass="41969">MTDDSLPAGDAVQEAADPWTPLRLASGLTLSNRFMLAPMTTNASDPGGSVTEAELNYLARRGAAEFGAAITSCAYVHPDGRSWQGIGACDGAHLDSLSAVAGAIRGDGGLGILQIYDGGRIALPNLVGPRGIRGPSPLPSARPNAATPRELTAREIDELLAAFGRAAALGVRAGFDGIEIHGANHYLIHQFLSPRANQRTDRWGGGPEERTRFPLAVADAVRDAVGSDITVGFRITPFESEPGGYSLDDSTVLADRLAASGVDYMHVSMDDFRANSPQPEDRDWTKTRARVEARNPIGAIAAAVAGRSAVVASGGIRTLSDAREALGSGADLLAVGRAALIDPEWVDKLKAGAHHQIRTQLPEDADDIETVLTIPQPMVRYLLSRPGWIPRAGQDGRP</sequence>
<evidence type="ECO:0000259" key="3">
    <source>
        <dbReference type="Pfam" id="PF00724"/>
    </source>
</evidence>